<dbReference type="Gene3D" id="2.60.120.1110">
    <property type="match status" value="1"/>
</dbReference>
<evidence type="ECO:0000313" key="2">
    <source>
        <dbReference type="Proteomes" id="UP000014400"/>
    </source>
</evidence>
<gene>
    <name evidence="1" type="ORF">HMPREF1476_00255</name>
</gene>
<dbReference type="PATRIC" id="fig|1203554.3.peg.233"/>
<dbReference type="Proteomes" id="UP000014400">
    <property type="component" value="Unassembled WGS sequence"/>
</dbReference>
<name>S3BLA9_9BURK</name>
<accession>S3BLA9</accession>
<dbReference type="InterPro" id="IPR048922">
    <property type="entry name" value="Bbp16"/>
</dbReference>
<dbReference type="STRING" id="1203554.HMPREF1476_00255"/>
<organism evidence="1 2">
    <name type="scientific">Sutterella wadsworthensis HGA0223</name>
    <dbReference type="NCBI Taxonomy" id="1203554"/>
    <lineage>
        <taxon>Bacteria</taxon>
        <taxon>Pseudomonadati</taxon>
        <taxon>Pseudomonadota</taxon>
        <taxon>Betaproteobacteria</taxon>
        <taxon>Burkholderiales</taxon>
        <taxon>Sutterellaceae</taxon>
        <taxon>Sutterella</taxon>
    </lineage>
</organism>
<evidence type="ECO:0000313" key="1">
    <source>
        <dbReference type="EMBL" id="EPE02019.1"/>
    </source>
</evidence>
<dbReference type="AlphaFoldDB" id="S3BLA9"/>
<dbReference type="EMBL" id="ATCF01000004">
    <property type="protein sequence ID" value="EPE02019.1"/>
    <property type="molecule type" value="Genomic_DNA"/>
</dbReference>
<dbReference type="RefSeq" id="WP_016473690.1">
    <property type="nucleotide sequence ID" value="NZ_KE150480.1"/>
</dbReference>
<protein>
    <recommendedName>
        <fullName evidence="3">F5/8 type C domain-containing protein</fullName>
    </recommendedName>
</protein>
<evidence type="ECO:0008006" key="3">
    <source>
        <dbReference type="Google" id="ProtNLM"/>
    </source>
</evidence>
<reference evidence="1 2" key="1">
    <citation type="submission" date="2013-04" db="EMBL/GenBank/DDBJ databases">
        <title>The Genome Sequence of Sutterella wadsworthensis HGA0223.</title>
        <authorList>
            <consortium name="The Broad Institute Genomics Platform"/>
            <person name="Earl A."/>
            <person name="Ward D."/>
            <person name="Feldgarden M."/>
            <person name="Gevers D."/>
            <person name="Schmidt T.M."/>
            <person name="Dover J."/>
            <person name="Dai D."/>
            <person name="Walker B."/>
            <person name="Young S."/>
            <person name="Zeng Q."/>
            <person name="Gargeya S."/>
            <person name="Fitzgerald M."/>
            <person name="Haas B."/>
            <person name="Abouelleil A."/>
            <person name="Allen A.W."/>
            <person name="Alvarado L."/>
            <person name="Arachchi H.M."/>
            <person name="Berlin A.M."/>
            <person name="Chapman S.B."/>
            <person name="Gainer-Dewar J."/>
            <person name="Goldberg J."/>
            <person name="Griggs A."/>
            <person name="Gujja S."/>
            <person name="Hansen M."/>
            <person name="Howarth C."/>
            <person name="Imamovic A."/>
            <person name="Ireland A."/>
            <person name="Larimer J."/>
            <person name="McCowan C."/>
            <person name="Murphy C."/>
            <person name="Pearson M."/>
            <person name="Poon T.W."/>
            <person name="Priest M."/>
            <person name="Roberts A."/>
            <person name="Saif S."/>
            <person name="Shea T."/>
            <person name="Sisk P."/>
            <person name="Sykes S."/>
            <person name="Wortman J."/>
            <person name="Nusbaum C."/>
            <person name="Birren B."/>
        </authorList>
    </citation>
    <scope>NUCLEOTIDE SEQUENCE [LARGE SCALE GENOMIC DNA]</scope>
    <source>
        <strain evidence="1 2">HGA0223</strain>
    </source>
</reference>
<comment type="caution">
    <text evidence="1">The sequence shown here is derived from an EMBL/GenBank/DDBJ whole genome shotgun (WGS) entry which is preliminary data.</text>
</comment>
<dbReference type="Pfam" id="PF21190">
    <property type="entry name" value="Bbp16"/>
    <property type="match status" value="1"/>
</dbReference>
<proteinExistence type="predicted"/>
<dbReference type="HOGENOM" id="CLU_2010933_0_0_4"/>
<dbReference type="GeneID" id="64061903"/>
<keyword evidence="2" id="KW-1185">Reference proteome</keyword>
<sequence>MRLDTQSLFSDTQKLSGASATGTNVLDIGKAGVAEHELFVVARFDTDTHGCVKVTIQGSVDGTTFVDVASAAVTDTTAGAGVNIRLPQACPRYLKAVYNAATSGTLKGNVTCGITLQAPSPRGARISDFAANV</sequence>